<dbReference type="EMBL" id="NMPR01000052">
    <property type="protein sequence ID" value="KAA8632573.1"/>
    <property type="molecule type" value="Genomic_DNA"/>
</dbReference>
<accession>A0A8S8ZRC4</accession>
<comment type="caution">
    <text evidence="1">The sequence shown here is derived from an EMBL/GenBank/DDBJ whole genome shotgun (WGS) entry which is preliminary data.</text>
</comment>
<protein>
    <submittedName>
        <fullName evidence="1">Uncharacterized protein</fullName>
    </submittedName>
</protein>
<evidence type="ECO:0000313" key="1">
    <source>
        <dbReference type="EMBL" id="KAA8632573.1"/>
    </source>
</evidence>
<organism evidence="1 2">
    <name type="scientific">Sordaria macrospora</name>
    <dbReference type="NCBI Taxonomy" id="5147"/>
    <lineage>
        <taxon>Eukaryota</taxon>
        <taxon>Fungi</taxon>
        <taxon>Dikarya</taxon>
        <taxon>Ascomycota</taxon>
        <taxon>Pezizomycotina</taxon>
        <taxon>Sordariomycetes</taxon>
        <taxon>Sordariomycetidae</taxon>
        <taxon>Sordariales</taxon>
        <taxon>Sordariaceae</taxon>
        <taxon>Sordaria</taxon>
    </lineage>
</organism>
<evidence type="ECO:0000313" key="2">
    <source>
        <dbReference type="Proteomes" id="UP000433876"/>
    </source>
</evidence>
<dbReference type="AlphaFoldDB" id="A0A8S8ZRC4"/>
<proteinExistence type="predicted"/>
<dbReference type="VEuPathDB" id="FungiDB:SMAC_06668"/>
<sequence length="232" mass="25389">MAYLPRQAGTIVAFNLHPSRFRPKFQTARNHKKEGLFLKHHHFLRPFILFSHPTCIYPGIALLNLFTTSSLSFLSHSSPTQSIPVTANIPQLFFHLQAQNGTQTHHHNAHLPVRFQNHPLPPHPPLAPHLPPPRNLGHPLRVAKTTHHARRIPALPALDALRAVRTRRSRVRVEGVGRAERVHGGAGDDECGGDGDVFGLCLGGFGEWNERGGEKGGRGVVGGVCGGGDDVE</sequence>
<gene>
    <name evidence="1" type="ORF">SMACR_06668</name>
</gene>
<name>A0A8S8ZRC4_SORMA</name>
<dbReference type="Proteomes" id="UP000433876">
    <property type="component" value="Unassembled WGS sequence"/>
</dbReference>
<reference evidence="1 2" key="1">
    <citation type="submission" date="2017-07" db="EMBL/GenBank/DDBJ databases">
        <title>Genome sequence of the Sordaria macrospora wild type strain R19027.</title>
        <authorList>
            <person name="Nowrousian M."/>
            <person name="Teichert I."/>
            <person name="Kueck U."/>
        </authorList>
    </citation>
    <scope>NUCLEOTIDE SEQUENCE [LARGE SCALE GENOMIC DNA]</scope>
    <source>
        <strain evidence="1 2">R19027</strain>
        <tissue evidence="1">Mycelium</tissue>
    </source>
</reference>